<dbReference type="InterPro" id="IPR011625">
    <property type="entry name" value="A2M_N_BRD"/>
</dbReference>
<feature type="domain" description="Alpha-2-macroglobulin bait region" evidence="3">
    <location>
        <begin position="224"/>
        <end position="365"/>
    </location>
</feature>
<dbReference type="SMART" id="SM01359">
    <property type="entry name" value="A2M_N_2"/>
    <property type="match status" value="1"/>
</dbReference>
<dbReference type="Gene3D" id="6.20.50.160">
    <property type="match status" value="1"/>
</dbReference>
<reference evidence="4" key="1">
    <citation type="submission" date="2022-11" db="EMBL/GenBank/DDBJ databases">
        <title>Centuries of genome instability and evolution in soft-shell clam transmissible cancer (bioRxiv).</title>
        <authorList>
            <person name="Hart S.F.M."/>
            <person name="Yonemitsu M.A."/>
            <person name="Giersch R.M."/>
            <person name="Beal B.F."/>
            <person name="Arriagada G."/>
            <person name="Davis B.W."/>
            <person name="Ostrander E.A."/>
            <person name="Goff S.P."/>
            <person name="Metzger M.J."/>
        </authorList>
    </citation>
    <scope>NUCLEOTIDE SEQUENCE</scope>
    <source>
        <strain evidence="4">MELC-2E11</strain>
        <tissue evidence="4">Siphon/mantle</tissue>
    </source>
</reference>
<evidence type="ECO:0000259" key="3">
    <source>
        <dbReference type="SMART" id="SM01359"/>
    </source>
</evidence>
<protein>
    <recommendedName>
        <fullName evidence="3">Alpha-2-macroglobulin bait region domain-containing protein</fullName>
    </recommendedName>
</protein>
<dbReference type="EMBL" id="CP111024">
    <property type="protein sequence ID" value="WAR24554.1"/>
    <property type="molecule type" value="Genomic_DNA"/>
</dbReference>
<sequence length="396" mass="44757">MKTGSYRGTLTVTKDGVSVGTRNFYPFIHSDSVDKQFPLVQTDKGIYKAGQTGEMGLVQFRILVINDQRKVVQETFTIEIFDADSNRVRRWANVTDSSGVYVELPKFYVELDFPQYVTTASKGSLNGKVSALRLTILANAVEDVTGVNISAESFINVRAYDVAVRLTFQNKFHVGQDVDISGEITRYSGDPYPGIASADIGVWVEVKLYLVYRRWVVIRNSSRIDISEDNTFSYTVEGNDLHSNVSYIYTRVVSNGWYVDEGEWFDISEGQPRDITVTAAEEMRPNFVVMAWSVRAIKQYYTDGINEETDALQVDIKPDEATEVKTRISFDKKEVRPGDAANIHLEGNVDSNFYLLTVDKSILILDSGNDITESIWLYYTGISLRERTVFLCLEDL</sequence>
<dbReference type="InterPro" id="IPR050473">
    <property type="entry name" value="A2M/Complement_sys"/>
</dbReference>
<evidence type="ECO:0000256" key="1">
    <source>
        <dbReference type="ARBA" id="ARBA00022729"/>
    </source>
</evidence>
<dbReference type="Proteomes" id="UP001164746">
    <property type="component" value="Chromosome 13"/>
</dbReference>
<keyword evidence="5" id="KW-1185">Reference proteome</keyword>
<name>A0ABY7FTD7_MYAAR</name>
<accession>A0ABY7FTD7</accession>
<evidence type="ECO:0000313" key="4">
    <source>
        <dbReference type="EMBL" id="WAR24554.1"/>
    </source>
</evidence>
<dbReference type="Pfam" id="PF07703">
    <property type="entry name" value="A2M_BRD"/>
    <property type="match status" value="1"/>
</dbReference>
<keyword evidence="1" id="KW-0732">Signal</keyword>
<dbReference type="PANTHER" id="PTHR11412:SF136">
    <property type="entry name" value="CD109 ANTIGEN"/>
    <property type="match status" value="1"/>
</dbReference>
<keyword evidence="2" id="KW-0882">Thioester bond</keyword>
<evidence type="ECO:0000256" key="2">
    <source>
        <dbReference type="ARBA" id="ARBA00022966"/>
    </source>
</evidence>
<dbReference type="Gene3D" id="2.60.40.1930">
    <property type="match status" value="1"/>
</dbReference>
<proteinExistence type="predicted"/>
<gene>
    <name evidence="4" type="ORF">MAR_038223</name>
</gene>
<evidence type="ECO:0000313" key="5">
    <source>
        <dbReference type="Proteomes" id="UP001164746"/>
    </source>
</evidence>
<organism evidence="4 5">
    <name type="scientific">Mya arenaria</name>
    <name type="common">Soft-shell clam</name>
    <dbReference type="NCBI Taxonomy" id="6604"/>
    <lineage>
        <taxon>Eukaryota</taxon>
        <taxon>Metazoa</taxon>
        <taxon>Spiralia</taxon>
        <taxon>Lophotrochozoa</taxon>
        <taxon>Mollusca</taxon>
        <taxon>Bivalvia</taxon>
        <taxon>Autobranchia</taxon>
        <taxon>Heteroconchia</taxon>
        <taxon>Euheterodonta</taxon>
        <taxon>Imparidentia</taxon>
        <taxon>Neoheterodontei</taxon>
        <taxon>Myida</taxon>
        <taxon>Myoidea</taxon>
        <taxon>Myidae</taxon>
        <taxon>Mya</taxon>
    </lineage>
</organism>
<dbReference type="PANTHER" id="PTHR11412">
    <property type="entry name" value="MACROGLOBULIN / COMPLEMENT"/>
    <property type="match status" value="1"/>
</dbReference>